<dbReference type="AlphaFoldDB" id="A0A2W1L5H4"/>
<feature type="region of interest" description="Disordered" evidence="1">
    <location>
        <begin position="38"/>
        <end position="69"/>
    </location>
</feature>
<dbReference type="Proteomes" id="UP000249522">
    <property type="component" value="Unassembled WGS sequence"/>
</dbReference>
<feature type="region of interest" description="Disordered" evidence="1">
    <location>
        <begin position="1"/>
        <end position="22"/>
    </location>
</feature>
<sequence length="69" mass="7816">METEDVERSQKQPMRQAPKEQQIIRTANGLMQAERREALSGMTAADRAPERPASALWSGGRARPHREML</sequence>
<keyword evidence="3" id="KW-1185">Reference proteome</keyword>
<organism evidence="2 3">
    <name type="scientific">Paenibacillus sambharensis</name>
    <dbReference type="NCBI Taxonomy" id="1803190"/>
    <lineage>
        <taxon>Bacteria</taxon>
        <taxon>Bacillati</taxon>
        <taxon>Bacillota</taxon>
        <taxon>Bacilli</taxon>
        <taxon>Bacillales</taxon>
        <taxon>Paenibacillaceae</taxon>
        <taxon>Paenibacillus</taxon>
    </lineage>
</organism>
<gene>
    <name evidence="2" type="ORF">DNH61_19605</name>
</gene>
<evidence type="ECO:0000256" key="1">
    <source>
        <dbReference type="SAM" id="MobiDB-lite"/>
    </source>
</evidence>
<protein>
    <submittedName>
        <fullName evidence="2">Uncharacterized protein</fullName>
    </submittedName>
</protein>
<comment type="caution">
    <text evidence="2">The sequence shown here is derived from an EMBL/GenBank/DDBJ whole genome shotgun (WGS) entry which is preliminary data.</text>
</comment>
<proteinExistence type="predicted"/>
<evidence type="ECO:0000313" key="3">
    <source>
        <dbReference type="Proteomes" id="UP000249522"/>
    </source>
</evidence>
<name>A0A2W1L5H4_9BACL</name>
<feature type="compositionally biased region" description="Basic and acidic residues" evidence="1">
    <location>
        <begin position="1"/>
        <end position="10"/>
    </location>
</feature>
<accession>A0A2W1L5H4</accession>
<evidence type="ECO:0000313" key="2">
    <source>
        <dbReference type="EMBL" id="PZD94159.1"/>
    </source>
</evidence>
<dbReference type="EMBL" id="QKRB01000054">
    <property type="protein sequence ID" value="PZD94159.1"/>
    <property type="molecule type" value="Genomic_DNA"/>
</dbReference>
<reference evidence="2 3" key="1">
    <citation type="submission" date="2018-06" db="EMBL/GenBank/DDBJ databases">
        <title>Paenibacillus imtechensis sp. nov.</title>
        <authorList>
            <person name="Pinnaka A.K."/>
            <person name="Singh H."/>
            <person name="Kaur M."/>
        </authorList>
    </citation>
    <scope>NUCLEOTIDE SEQUENCE [LARGE SCALE GENOMIC DNA]</scope>
    <source>
        <strain evidence="2 3">SMB1</strain>
    </source>
</reference>